<dbReference type="Proteomes" id="UP000887579">
    <property type="component" value="Unplaced"/>
</dbReference>
<dbReference type="WBParaSite" id="ES5_v2.g19340.t1">
    <property type="protein sequence ID" value="ES5_v2.g19340.t1"/>
    <property type="gene ID" value="ES5_v2.g19340"/>
</dbReference>
<evidence type="ECO:0000313" key="2">
    <source>
        <dbReference type="WBParaSite" id="ES5_v2.g19340.t1"/>
    </source>
</evidence>
<evidence type="ECO:0000313" key="1">
    <source>
        <dbReference type="Proteomes" id="UP000887579"/>
    </source>
</evidence>
<organism evidence="1 2">
    <name type="scientific">Panagrolaimus sp. ES5</name>
    <dbReference type="NCBI Taxonomy" id="591445"/>
    <lineage>
        <taxon>Eukaryota</taxon>
        <taxon>Metazoa</taxon>
        <taxon>Ecdysozoa</taxon>
        <taxon>Nematoda</taxon>
        <taxon>Chromadorea</taxon>
        <taxon>Rhabditida</taxon>
        <taxon>Tylenchina</taxon>
        <taxon>Panagrolaimomorpha</taxon>
        <taxon>Panagrolaimoidea</taxon>
        <taxon>Panagrolaimidae</taxon>
        <taxon>Panagrolaimus</taxon>
    </lineage>
</organism>
<sequence>MQINLHYFFSELIKDVIQPLKKPGNNGSGWNVLVVDRLAMRMLSACCKISDVMSEGITIVEDLNKRREPLPTLDAIYLIAPTRESIEKLMDDFSIRNQYKHAHIFFTEACPDQLFSMLSRSSAARYIKTLKEINIAFTPYESQVYTLDSPDTFFLYYNPQKQNQLSANLERIAEQIATVCATLGEYPSLRYRADFERNVELGHLVEQKLDQYKADDPSMGEGSEKARSQLIIIDQGSEKARSQLIIIDRGFDGITPLLHELTLQAMCYDLLGIDNDVYRYETGGGESVDKEVLLDENDDLWVDNRHKHIAIVSQEVTKGLKKFSEHKKMPSDAKSIKDLSMMIKKMPQYQKELNKFSTHFHLAEECMKRYQAGIDKLCKVEQDLAMGMDPEGERIRDPMKLMVPLLIDPAVRTEDRLRLILLYIISKNGITDENLNKVLQHANIPQSEKDTITNAAMLGLNITIDQGRKRVWQPTRKERSNEQVYQSSRWVPLIKDIMEDAIDDKLDNKHFPFLAGRQLTQPSRAPTSARYGQWHKDKGQHAAMRAVPRLIIFIVGGITYSEMRAAYEVTRERKPWEVVIGSDHILTPDKFLSNLRDLNKSND</sequence>
<proteinExistence type="predicted"/>
<accession>A0AC34FRD7</accession>
<reference evidence="2" key="1">
    <citation type="submission" date="2022-11" db="UniProtKB">
        <authorList>
            <consortium name="WormBaseParasite"/>
        </authorList>
    </citation>
    <scope>IDENTIFICATION</scope>
</reference>
<name>A0AC34FRD7_9BILA</name>
<protein>
    <submittedName>
        <fullName evidence="2">Syntaxin binding protein 1</fullName>
    </submittedName>
</protein>